<evidence type="ECO:0000313" key="2">
    <source>
        <dbReference type="Proteomes" id="UP000186914"/>
    </source>
</evidence>
<accession>A0A1N7A2D9</accession>
<feature type="non-terminal residue" evidence="1">
    <location>
        <position position="1"/>
    </location>
</feature>
<reference evidence="2" key="1">
    <citation type="submission" date="2017-01" db="EMBL/GenBank/DDBJ databases">
        <authorList>
            <person name="Varghese N."/>
            <person name="Submissions S."/>
        </authorList>
    </citation>
    <scope>NUCLEOTIDE SEQUENCE [LARGE SCALE GENOMIC DNA]</scope>
    <source>
        <strain evidence="2">CGMCC 1.7737</strain>
    </source>
</reference>
<dbReference type="RefSeq" id="WP_175609666.1">
    <property type="nucleotide sequence ID" value="NZ_FTNO01000001.1"/>
</dbReference>
<protein>
    <submittedName>
        <fullName evidence="1">Uncharacterized protein</fullName>
    </submittedName>
</protein>
<dbReference type="OrthoDB" id="346520at2157"/>
<dbReference type="EMBL" id="FTNO01000001">
    <property type="protein sequence ID" value="SIR33232.1"/>
    <property type="molecule type" value="Genomic_DNA"/>
</dbReference>
<dbReference type="Proteomes" id="UP000186914">
    <property type="component" value="Unassembled WGS sequence"/>
</dbReference>
<organism evidence="1 2">
    <name type="scientific">Haladaptatus litoreus</name>
    <dbReference type="NCBI Taxonomy" id="553468"/>
    <lineage>
        <taxon>Archaea</taxon>
        <taxon>Methanobacteriati</taxon>
        <taxon>Methanobacteriota</taxon>
        <taxon>Stenosarchaea group</taxon>
        <taxon>Halobacteria</taxon>
        <taxon>Halobacteriales</taxon>
        <taxon>Haladaptataceae</taxon>
        <taxon>Haladaptatus</taxon>
    </lineage>
</organism>
<evidence type="ECO:0000313" key="1">
    <source>
        <dbReference type="EMBL" id="SIR33232.1"/>
    </source>
</evidence>
<proteinExistence type="predicted"/>
<gene>
    <name evidence="1" type="ORF">SAMN05421858_2288</name>
</gene>
<name>A0A1N7A2D9_9EURY</name>
<sequence length="234" mass="27089">FSDWSSGEHPDVKIPKRIAAEQDFDYSIHHPRDLEDDFRSALSDYLCWTRNLPKTKHVQFFYNNYNVEKHVYVTGNGPIYKLNYDSPESGANMVKHCCEMLQYPGNEYVEREIEEWLPGATEYAKENDVSLMNLLYWEQRMGRWGALAPREKDIAIRGVSPFSNYNLLLTALSVDSSRLSAPDHDLISSVIETKWPELRKYTVNPSKNPLKAKVASSAPYPVERFLRYVNAKMS</sequence>
<dbReference type="AlphaFoldDB" id="A0A1N7A2D9"/>
<keyword evidence="2" id="KW-1185">Reference proteome</keyword>